<accession>A0A4R0R9Q6</accession>
<reference evidence="2 3" key="1">
    <citation type="submission" date="2018-11" db="EMBL/GenBank/DDBJ databases">
        <title>Genome assembly of Steccherinum ochraceum LE-BIN_3174, the white-rot fungus of the Steccherinaceae family (The Residual Polyporoid clade, Polyporales, Basidiomycota).</title>
        <authorList>
            <person name="Fedorova T.V."/>
            <person name="Glazunova O.A."/>
            <person name="Landesman E.O."/>
            <person name="Moiseenko K.V."/>
            <person name="Psurtseva N.V."/>
            <person name="Savinova O.S."/>
            <person name="Shakhova N.V."/>
            <person name="Tyazhelova T.V."/>
            <person name="Vasina D.V."/>
        </authorList>
    </citation>
    <scope>NUCLEOTIDE SEQUENCE [LARGE SCALE GENOMIC DNA]</scope>
    <source>
        <strain evidence="2 3">LE-BIN_3174</strain>
    </source>
</reference>
<dbReference type="AlphaFoldDB" id="A0A4R0R9Q6"/>
<evidence type="ECO:0000313" key="3">
    <source>
        <dbReference type="Proteomes" id="UP000292702"/>
    </source>
</evidence>
<evidence type="ECO:0000256" key="1">
    <source>
        <dbReference type="SAM" id="MobiDB-lite"/>
    </source>
</evidence>
<dbReference type="EMBL" id="RWJN01000227">
    <property type="protein sequence ID" value="TCD64580.1"/>
    <property type="molecule type" value="Genomic_DNA"/>
</dbReference>
<feature type="region of interest" description="Disordered" evidence="1">
    <location>
        <begin position="61"/>
        <end position="103"/>
    </location>
</feature>
<name>A0A4R0R9Q6_9APHY</name>
<keyword evidence="3" id="KW-1185">Reference proteome</keyword>
<evidence type="ECO:0000313" key="2">
    <source>
        <dbReference type="EMBL" id="TCD64580.1"/>
    </source>
</evidence>
<organism evidence="2 3">
    <name type="scientific">Steccherinum ochraceum</name>
    <dbReference type="NCBI Taxonomy" id="92696"/>
    <lineage>
        <taxon>Eukaryota</taxon>
        <taxon>Fungi</taxon>
        <taxon>Dikarya</taxon>
        <taxon>Basidiomycota</taxon>
        <taxon>Agaricomycotina</taxon>
        <taxon>Agaricomycetes</taxon>
        <taxon>Polyporales</taxon>
        <taxon>Steccherinaceae</taxon>
        <taxon>Steccherinum</taxon>
    </lineage>
</organism>
<proteinExistence type="predicted"/>
<protein>
    <submittedName>
        <fullName evidence="2">Uncharacterized protein</fullName>
    </submittedName>
</protein>
<comment type="caution">
    <text evidence="2">The sequence shown here is derived from an EMBL/GenBank/DDBJ whole genome shotgun (WGS) entry which is preliminary data.</text>
</comment>
<gene>
    <name evidence="2" type="ORF">EIP91_003876</name>
</gene>
<feature type="compositionally biased region" description="Polar residues" evidence="1">
    <location>
        <begin position="75"/>
        <end position="90"/>
    </location>
</feature>
<dbReference type="Proteomes" id="UP000292702">
    <property type="component" value="Unassembled WGS sequence"/>
</dbReference>
<sequence>MSGINFNIQSFNGNIGAPLGIEDSTWVTGPADDVANERDKQYVEAAVPFRAGLGLDIEEVPLENTSSAGREDSTNSHADSAGVGSSTDQYETAREGTVASESV</sequence>